<evidence type="ECO:0000256" key="3">
    <source>
        <dbReference type="RuleBase" id="RU000363"/>
    </source>
</evidence>
<keyword evidence="2" id="KW-0560">Oxidoreductase</keyword>
<dbReference type="InterPro" id="IPR051911">
    <property type="entry name" value="SDR_oxidoreductase"/>
</dbReference>
<evidence type="ECO:0000259" key="4">
    <source>
        <dbReference type="SMART" id="SM00822"/>
    </source>
</evidence>
<dbReference type="InterPro" id="IPR020904">
    <property type="entry name" value="Sc_DH/Rdtase_CS"/>
</dbReference>
<dbReference type="Pfam" id="PF00106">
    <property type="entry name" value="adh_short"/>
    <property type="match status" value="1"/>
</dbReference>
<dbReference type="GO" id="GO:0008206">
    <property type="term" value="P:bile acid metabolic process"/>
    <property type="evidence" value="ECO:0007669"/>
    <property type="project" value="UniProtKB-ARBA"/>
</dbReference>
<dbReference type="CDD" id="cd05374">
    <property type="entry name" value="17beta-HSD-like_SDR_c"/>
    <property type="match status" value="1"/>
</dbReference>
<gene>
    <name evidence="5" type="ORF">BJP51_25300</name>
</gene>
<dbReference type="GO" id="GO:0016491">
    <property type="term" value="F:oxidoreductase activity"/>
    <property type="evidence" value="ECO:0007669"/>
    <property type="project" value="UniProtKB-KW"/>
</dbReference>
<accession>A0A1R0X2G8</accession>
<organism evidence="5 6">
    <name type="scientific">Paenibacillus odorifer</name>
    <dbReference type="NCBI Taxonomy" id="189426"/>
    <lineage>
        <taxon>Bacteria</taxon>
        <taxon>Bacillati</taxon>
        <taxon>Bacillota</taxon>
        <taxon>Bacilli</taxon>
        <taxon>Bacillales</taxon>
        <taxon>Paenibacillaceae</taxon>
        <taxon>Paenibacillus</taxon>
    </lineage>
</organism>
<evidence type="ECO:0000256" key="2">
    <source>
        <dbReference type="ARBA" id="ARBA00023002"/>
    </source>
</evidence>
<comment type="caution">
    <text evidence="5">The sequence shown here is derived from an EMBL/GenBank/DDBJ whole genome shotgun (WGS) entry which is preliminary data.</text>
</comment>
<evidence type="ECO:0000313" key="6">
    <source>
        <dbReference type="Proteomes" id="UP000187465"/>
    </source>
</evidence>
<dbReference type="Gene3D" id="3.40.50.720">
    <property type="entry name" value="NAD(P)-binding Rossmann-like Domain"/>
    <property type="match status" value="1"/>
</dbReference>
<dbReference type="InterPro" id="IPR057326">
    <property type="entry name" value="KR_dom"/>
</dbReference>
<dbReference type="SMART" id="SM00822">
    <property type="entry name" value="PKS_KR"/>
    <property type="match status" value="1"/>
</dbReference>
<feature type="domain" description="Ketoreductase" evidence="4">
    <location>
        <begin position="11"/>
        <end position="192"/>
    </location>
</feature>
<dbReference type="NCBIfam" id="NF005372">
    <property type="entry name" value="PRK06914.1"/>
    <property type="match status" value="1"/>
</dbReference>
<reference evidence="5 6" key="1">
    <citation type="submission" date="2016-10" db="EMBL/GenBank/DDBJ databases">
        <title>Paenibacillus species isolates.</title>
        <authorList>
            <person name="Beno S.M."/>
        </authorList>
    </citation>
    <scope>NUCLEOTIDE SEQUENCE [LARGE SCALE GENOMIC DNA]</scope>
    <source>
        <strain evidence="5 6">FSL H7-0604</strain>
    </source>
</reference>
<dbReference type="SUPFAM" id="SSF51735">
    <property type="entry name" value="NAD(P)-binding Rossmann-fold domains"/>
    <property type="match status" value="1"/>
</dbReference>
<proteinExistence type="inferred from homology"/>
<comment type="similarity">
    <text evidence="1 3">Belongs to the short-chain dehydrogenases/reductases (SDR) family.</text>
</comment>
<dbReference type="PANTHER" id="PTHR43976:SF16">
    <property type="entry name" value="SHORT-CHAIN DEHYDROGENASE_REDUCTASE FAMILY PROTEIN"/>
    <property type="match status" value="1"/>
</dbReference>
<dbReference type="EMBL" id="MKQP01000037">
    <property type="protein sequence ID" value="OMD27231.1"/>
    <property type="molecule type" value="Genomic_DNA"/>
</dbReference>
<dbReference type="InterPro" id="IPR002347">
    <property type="entry name" value="SDR_fam"/>
</dbReference>
<dbReference type="InterPro" id="IPR036291">
    <property type="entry name" value="NAD(P)-bd_dom_sf"/>
</dbReference>
<sequence length="286" mass="31753">MSSHLEYGHDRVALITGTSSGFGLLTALKLAGQGFKVIATMRDLSRKAELVQQAEQAGILKQLHLMTMDVTDSDSIETAISSVHETFGRIDVLVNNAGFAIGGFIEEISMEEWRRQMETNFFGLVAVTTAVLPIMREQQSGTIINVGSVSGLSGFPGYAPYAASKFAVEGFSESLRHEMSPYGIRVVLIEPGSFRTPIWGKGMEQIRRKEDSPYKERLDAVLRYSKHTAETAPDPSQVANLIGRITEMKAPRLRYPIGKGTRILILGKTLLPWKWLERIIAKELRR</sequence>
<dbReference type="RefSeq" id="WP_036689793.1">
    <property type="nucleotide sequence ID" value="NZ_MKQP01000037.1"/>
</dbReference>
<dbReference type="Proteomes" id="UP000187465">
    <property type="component" value="Unassembled WGS sequence"/>
</dbReference>
<dbReference type="PANTHER" id="PTHR43976">
    <property type="entry name" value="SHORT CHAIN DEHYDROGENASE"/>
    <property type="match status" value="1"/>
</dbReference>
<evidence type="ECO:0000256" key="1">
    <source>
        <dbReference type="ARBA" id="ARBA00006484"/>
    </source>
</evidence>
<dbReference type="AlphaFoldDB" id="A0A1R0X2G8"/>
<dbReference type="FunFam" id="3.40.50.720:FF:000084">
    <property type="entry name" value="Short-chain dehydrogenase reductase"/>
    <property type="match status" value="1"/>
</dbReference>
<name>A0A1R0X2G8_9BACL</name>
<evidence type="ECO:0000313" key="5">
    <source>
        <dbReference type="EMBL" id="OMD27231.1"/>
    </source>
</evidence>
<dbReference type="PRINTS" id="PR00080">
    <property type="entry name" value="SDRFAMILY"/>
</dbReference>
<dbReference type="PROSITE" id="PS00061">
    <property type="entry name" value="ADH_SHORT"/>
    <property type="match status" value="1"/>
</dbReference>
<protein>
    <submittedName>
        <fullName evidence="5">Short-chain dehydrogenase</fullName>
    </submittedName>
</protein>
<dbReference type="PRINTS" id="PR00081">
    <property type="entry name" value="GDHRDH"/>
</dbReference>